<dbReference type="AlphaFoldDB" id="A0A830HMX1"/>
<gene>
    <name evidence="2" type="ORF">PPROV_000514200</name>
</gene>
<sequence length="226" mass="24156">MKTMMTTRAPRRVPRAHRCLSATTCRRAFSNSQNPSDPFAAAQPPTTRRTTTTTTQEQHEDDAGGFKGTQWQSMQDSEMPSLAKSVQLLRAFTSEQLDCTSHADAKTDLSDVQRDAIQTALAVVAANSVDPFLMGICAPTQAEAVQALKVWVAALGLPKGLLHGMDRQGVAVKVEGGVYVKYHSGSGDAVMSGYDGKSVGVLVTPAFASGDFLQVGYFPLTLFPSS</sequence>
<dbReference type="Pfam" id="PF08854">
    <property type="entry name" value="DUF1824"/>
    <property type="match status" value="1"/>
</dbReference>
<feature type="compositionally biased region" description="Low complexity" evidence="1">
    <location>
        <begin position="46"/>
        <end position="55"/>
    </location>
</feature>
<dbReference type="Gene3D" id="3.30.360.10">
    <property type="entry name" value="Dihydrodipicolinate Reductase, domain 2"/>
    <property type="match status" value="1"/>
</dbReference>
<feature type="compositionally biased region" description="Polar residues" evidence="1">
    <location>
        <begin position="27"/>
        <end position="36"/>
    </location>
</feature>
<dbReference type="Proteomes" id="UP000660262">
    <property type="component" value="Unassembled WGS sequence"/>
</dbReference>
<evidence type="ECO:0000313" key="2">
    <source>
        <dbReference type="EMBL" id="GHP06397.1"/>
    </source>
</evidence>
<reference evidence="2" key="1">
    <citation type="submission" date="2020-10" db="EMBL/GenBank/DDBJ databases">
        <title>Unveiling of a novel bifunctional photoreceptor, Dualchrome1, isolated from a cosmopolitan green alga.</title>
        <authorList>
            <person name="Suzuki S."/>
            <person name="Kawachi M."/>
        </authorList>
    </citation>
    <scope>NUCLEOTIDE SEQUENCE</scope>
    <source>
        <strain evidence="2">NIES 2893</strain>
    </source>
</reference>
<dbReference type="InterPro" id="IPR014953">
    <property type="entry name" value="DUF1824"/>
</dbReference>
<accession>A0A830HMX1</accession>
<comment type="caution">
    <text evidence="2">The sequence shown here is derived from an EMBL/GenBank/DDBJ whole genome shotgun (WGS) entry which is preliminary data.</text>
</comment>
<feature type="region of interest" description="Disordered" evidence="1">
    <location>
        <begin position="27"/>
        <end position="76"/>
    </location>
</feature>
<evidence type="ECO:0000313" key="3">
    <source>
        <dbReference type="Proteomes" id="UP000660262"/>
    </source>
</evidence>
<proteinExistence type="predicted"/>
<organism evidence="2 3">
    <name type="scientific">Pycnococcus provasolii</name>
    <dbReference type="NCBI Taxonomy" id="41880"/>
    <lineage>
        <taxon>Eukaryota</taxon>
        <taxon>Viridiplantae</taxon>
        <taxon>Chlorophyta</taxon>
        <taxon>Pseudoscourfieldiophyceae</taxon>
        <taxon>Pseudoscourfieldiales</taxon>
        <taxon>Pycnococcaceae</taxon>
        <taxon>Pycnococcus</taxon>
    </lineage>
</organism>
<dbReference type="OrthoDB" id="39680at2759"/>
<protein>
    <submittedName>
        <fullName evidence="2">Uncharacterized protein</fullName>
    </submittedName>
</protein>
<name>A0A830HMX1_9CHLO</name>
<dbReference type="SUPFAM" id="SSF160532">
    <property type="entry name" value="Ava3019-like"/>
    <property type="match status" value="1"/>
</dbReference>
<keyword evidence="3" id="KW-1185">Reference proteome</keyword>
<dbReference type="EMBL" id="BNJQ01000012">
    <property type="protein sequence ID" value="GHP06397.1"/>
    <property type="molecule type" value="Genomic_DNA"/>
</dbReference>
<evidence type="ECO:0000256" key="1">
    <source>
        <dbReference type="SAM" id="MobiDB-lite"/>
    </source>
</evidence>